<dbReference type="InterPro" id="IPR036942">
    <property type="entry name" value="Beta-barrel_TonB_sf"/>
</dbReference>
<sequence length="787" mass="90094">MKYIKILVIFPSLSLLIGASISGFIRDKNNGEPLAYTNIILLENAIGTAADVNGYYIFPIVDDGKHTMKIMMIGYKTLERELTVQDMNLRIDIELEPTALDLDQVTVSAERMRFEKRVDISRINLTNREIRRAPAFIEADIFRTLQLLPSVSASNDFNAALIVRGGSPDENLILLDGAEVYNPYHIGGVFSTFNADMISDTEFLAGGFPAEYGGRLSSVLKITAREGDSKNGRLSDTNPVKKYWDFSKAHGDISLLSSKILAEGPLYNGSWMISGRRTYFDQFVNLYYKFKDEESPFNYYFWDTHIKFKTSPNKNNQFIYSQFSGKDDLFLSLGGDDLPGIDFSWKWGNSTKSFLWKYIPNSNYFIENNLSRTDYKFNVDFAIDFNPDTTLGDNAGVSDSDLTFDIDNIVQDIGFDQKLSYFFSDEFNIKVGWQYKVLYMDYNESFAGINRVNLNSEPSITSLYSNSIWHPIAKLHINTGVRLSKFSQYDDYLVNPRIGIKYSPVPDLALKASWGEYSQFLYTINQEDELLRIVDFWQPIPEGEKPQQSEHFIIGSEYWISEGNIFSVEAYFKQYSHIYDLNPKADGSDIKGTLALAGIGESYGLELLYRLRLDKVSGWISYAYSRIKREVDLNSDGIIWESKEIYPAKYDKPHTFNSVLSYRLSEKNEIGLSCIFSSGQTYTPVVGKVHQAGTEYYGSLENPYRYFGNVYGGRNSGRYPDYFRIDLSLIRKSNLWGLTGKWKFQIVNLTNHYNVLLYNWNHEASPSQVSAYSMFPVLVTFGWEFDI</sequence>
<dbReference type="AlphaFoldDB" id="A0A381P7H4"/>
<keyword evidence="3" id="KW-0998">Cell outer membrane</keyword>
<organism evidence="5">
    <name type="scientific">marine metagenome</name>
    <dbReference type="NCBI Taxonomy" id="408172"/>
    <lineage>
        <taxon>unclassified sequences</taxon>
        <taxon>metagenomes</taxon>
        <taxon>ecological metagenomes</taxon>
    </lineage>
</organism>
<comment type="subcellular location">
    <subcellularLocation>
        <location evidence="1">Cell outer membrane</location>
    </subcellularLocation>
</comment>
<evidence type="ECO:0000256" key="2">
    <source>
        <dbReference type="ARBA" id="ARBA00023136"/>
    </source>
</evidence>
<evidence type="ECO:0000259" key="4">
    <source>
        <dbReference type="Pfam" id="PF07715"/>
    </source>
</evidence>
<dbReference type="EMBL" id="UINC01000896">
    <property type="protein sequence ID" value="SUZ62901.1"/>
    <property type="molecule type" value="Genomic_DNA"/>
</dbReference>
<dbReference type="SUPFAM" id="SSF49464">
    <property type="entry name" value="Carboxypeptidase regulatory domain-like"/>
    <property type="match status" value="1"/>
</dbReference>
<name>A0A381P7H4_9ZZZZ</name>
<dbReference type="InterPro" id="IPR012910">
    <property type="entry name" value="Plug_dom"/>
</dbReference>
<dbReference type="GO" id="GO:0009279">
    <property type="term" value="C:cell outer membrane"/>
    <property type="evidence" value="ECO:0007669"/>
    <property type="project" value="UniProtKB-SubCell"/>
</dbReference>
<dbReference type="InterPro" id="IPR037066">
    <property type="entry name" value="Plug_dom_sf"/>
</dbReference>
<evidence type="ECO:0000313" key="5">
    <source>
        <dbReference type="EMBL" id="SUZ62901.1"/>
    </source>
</evidence>
<accession>A0A381P7H4</accession>
<evidence type="ECO:0000256" key="3">
    <source>
        <dbReference type="ARBA" id="ARBA00023237"/>
    </source>
</evidence>
<feature type="domain" description="TonB-dependent receptor plug" evidence="4">
    <location>
        <begin position="124"/>
        <end position="215"/>
    </location>
</feature>
<dbReference type="Gene3D" id="2.170.130.10">
    <property type="entry name" value="TonB-dependent receptor, plug domain"/>
    <property type="match status" value="1"/>
</dbReference>
<dbReference type="InterPro" id="IPR008969">
    <property type="entry name" value="CarboxyPept-like_regulatory"/>
</dbReference>
<dbReference type="SUPFAM" id="SSF56935">
    <property type="entry name" value="Porins"/>
    <property type="match status" value="1"/>
</dbReference>
<protein>
    <recommendedName>
        <fullName evidence="4">TonB-dependent receptor plug domain-containing protein</fullName>
    </recommendedName>
</protein>
<proteinExistence type="predicted"/>
<dbReference type="Pfam" id="PF07715">
    <property type="entry name" value="Plug"/>
    <property type="match status" value="1"/>
</dbReference>
<dbReference type="Gene3D" id="2.60.40.1120">
    <property type="entry name" value="Carboxypeptidase-like, regulatory domain"/>
    <property type="match status" value="1"/>
</dbReference>
<dbReference type="Gene3D" id="2.40.170.20">
    <property type="entry name" value="TonB-dependent receptor, beta-barrel domain"/>
    <property type="match status" value="1"/>
</dbReference>
<reference evidence="5" key="1">
    <citation type="submission" date="2018-05" db="EMBL/GenBank/DDBJ databases">
        <authorList>
            <person name="Lanie J.A."/>
            <person name="Ng W.-L."/>
            <person name="Kazmierczak K.M."/>
            <person name="Andrzejewski T.M."/>
            <person name="Davidsen T.M."/>
            <person name="Wayne K.J."/>
            <person name="Tettelin H."/>
            <person name="Glass J.I."/>
            <person name="Rusch D."/>
            <person name="Podicherti R."/>
            <person name="Tsui H.-C.T."/>
            <person name="Winkler M.E."/>
        </authorList>
    </citation>
    <scope>NUCLEOTIDE SEQUENCE</scope>
</reference>
<gene>
    <name evidence="5" type="ORF">METZ01_LOCUS15755</name>
</gene>
<dbReference type="Pfam" id="PF13715">
    <property type="entry name" value="CarbopepD_reg_2"/>
    <property type="match status" value="1"/>
</dbReference>
<keyword evidence="2" id="KW-0472">Membrane</keyword>
<evidence type="ECO:0000256" key="1">
    <source>
        <dbReference type="ARBA" id="ARBA00004442"/>
    </source>
</evidence>